<comment type="caution">
    <text evidence="5">The sequence shown here is derived from an EMBL/GenBank/DDBJ whole genome shotgun (WGS) entry which is preliminary data.</text>
</comment>
<dbReference type="AlphaFoldDB" id="A0A0J8VS93"/>
<evidence type="ECO:0000313" key="5">
    <source>
        <dbReference type="EMBL" id="KMV36358.1"/>
    </source>
</evidence>
<dbReference type="InterPro" id="IPR051531">
    <property type="entry name" value="N-acetyltransferase"/>
</dbReference>
<dbReference type="EMBL" id="LFEJ01000003">
    <property type="protein sequence ID" value="KMV36358.1"/>
    <property type="molecule type" value="Genomic_DNA"/>
</dbReference>
<dbReference type="Proteomes" id="UP000037315">
    <property type="component" value="Unassembled WGS sequence"/>
</dbReference>
<dbReference type="Pfam" id="PF13302">
    <property type="entry name" value="Acetyltransf_3"/>
    <property type="match status" value="1"/>
</dbReference>
<protein>
    <submittedName>
        <fullName evidence="5">Acetyltransferase</fullName>
    </submittedName>
</protein>
<proteinExistence type="inferred from homology"/>
<dbReference type="InterPro" id="IPR000182">
    <property type="entry name" value="GNAT_dom"/>
</dbReference>
<dbReference type="Gene3D" id="3.40.630.30">
    <property type="match status" value="1"/>
</dbReference>
<accession>A0A0J8VS93</accession>
<keyword evidence="6" id="KW-1185">Reference proteome</keyword>
<organism evidence="5 6">
    <name type="scientific">Franconibacter pulveris</name>
    <dbReference type="NCBI Taxonomy" id="435910"/>
    <lineage>
        <taxon>Bacteria</taxon>
        <taxon>Pseudomonadati</taxon>
        <taxon>Pseudomonadota</taxon>
        <taxon>Gammaproteobacteria</taxon>
        <taxon>Enterobacterales</taxon>
        <taxon>Enterobacteriaceae</taxon>
        <taxon>Franconibacter</taxon>
    </lineage>
</organism>
<dbReference type="GO" id="GO:0016747">
    <property type="term" value="F:acyltransferase activity, transferring groups other than amino-acyl groups"/>
    <property type="evidence" value="ECO:0007669"/>
    <property type="project" value="InterPro"/>
</dbReference>
<reference evidence="5 6" key="1">
    <citation type="submission" date="2015-06" db="EMBL/GenBank/DDBJ databases">
        <title>Genome sequencing of Cronobacter sp. strain DJ34 isolated from petroleum contaminated sludge of Duliajan Oil Fields, Assam, India.</title>
        <authorList>
            <person name="Pal S."/>
            <person name="Banerjee T.D."/>
            <person name="Roy A."/>
            <person name="Sar P."/>
            <person name="Kazy S.K."/>
        </authorList>
    </citation>
    <scope>NUCLEOTIDE SEQUENCE [LARGE SCALE GENOMIC DNA]</scope>
    <source>
        <strain evidence="5 6">DJ34</strain>
    </source>
</reference>
<evidence type="ECO:0000256" key="2">
    <source>
        <dbReference type="ARBA" id="ARBA00023315"/>
    </source>
</evidence>
<evidence type="ECO:0000259" key="4">
    <source>
        <dbReference type="Pfam" id="PF13302"/>
    </source>
</evidence>
<feature type="domain" description="N-acetyltransferase" evidence="4">
    <location>
        <begin position="14"/>
        <end position="154"/>
    </location>
</feature>
<dbReference type="PATRIC" id="fig|1656095.3.peg.344"/>
<name>A0A0J8VS93_9ENTR</name>
<keyword evidence="2" id="KW-0012">Acyltransferase</keyword>
<dbReference type="OrthoDB" id="9804153at2"/>
<evidence type="ECO:0000313" key="6">
    <source>
        <dbReference type="Proteomes" id="UP000037315"/>
    </source>
</evidence>
<gene>
    <name evidence="5" type="ORF">ACH50_02820</name>
</gene>
<dbReference type="PANTHER" id="PTHR43792">
    <property type="entry name" value="GNAT FAMILY, PUTATIVE (AFU_ORTHOLOGUE AFUA_3G00765)-RELATED-RELATED"/>
    <property type="match status" value="1"/>
</dbReference>
<dbReference type="STRING" id="1121863.GCA_000621185_00705"/>
<comment type="similarity">
    <text evidence="3">Belongs to the acetyltransferase family. RimJ subfamily.</text>
</comment>
<dbReference type="SUPFAM" id="SSF55729">
    <property type="entry name" value="Acyl-CoA N-acyltransferases (Nat)"/>
    <property type="match status" value="1"/>
</dbReference>
<dbReference type="PANTHER" id="PTHR43792:SF8">
    <property type="entry name" value="[RIBOSOMAL PROTEIN US5]-ALANINE N-ACETYLTRANSFERASE"/>
    <property type="match status" value="1"/>
</dbReference>
<evidence type="ECO:0000256" key="1">
    <source>
        <dbReference type="ARBA" id="ARBA00022679"/>
    </source>
</evidence>
<keyword evidence="1 5" id="KW-0808">Transferase</keyword>
<evidence type="ECO:0000256" key="3">
    <source>
        <dbReference type="ARBA" id="ARBA00038502"/>
    </source>
</evidence>
<dbReference type="RefSeq" id="WP_024559886.1">
    <property type="nucleotide sequence ID" value="NZ_LFEJ01000003.1"/>
</dbReference>
<sequence length="189" mass="21727">MTAIPAAPELHTERLLLKPLAPEDAEQIQQTFPRWEIVRYLVASVPWPYPPDAARHYVNNVALPAAAEGRGWFWTLRRREAPAQLIGVICLLDEPDNNRGFWLAPEQQHQGLMSEACRAVNDFWFTVLDRKVLRVAKAQANDASRNLSNRSGMRLIRREKKQYVSGELDSEVWEITRDEWLQVKQADGV</sequence>
<dbReference type="InterPro" id="IPR016181">
    <property type="entry name" value="Acyl_CoA_acyltransferase"/>
</dbReference>